<keyword evidence="7" id="KW-0863">Zinc-finger</keyword>
<dbReference type="PANTHER" id="PTHR10615:SF219">
    <property type="entry name" value="HISTONE ACETYLTRANSFERASE KAT5"/>
    <property type="match status" value="1"/>
</dbReference>
<dbReference type="GO" id="GO:0005634">
    <property type="term" value="C:nucleus"/>
    <property type="evidence" value="ECO:0007669"/>
    <property type="project" value="UniProtKB-SubCell"/>
</dbReference>
<evidence type="ECO:0000256" key="5">
    <source>
        <dbReference type="ARBA" id="ARBA00022679"/>
    </source>
</evidence>
<evidence type="ECO:0000256" key="9">
    <source>
        <dbReference type="ARBA" id="ARBA00022990"/>
    </source>
</evidence>
<feature type="compositionally biased region" description="Polar residues" evidence="16">
    <location>
        <begin position="1001"/>
        <end position="1012"/>
    </location>
</feature>
<dbReference type="Pfam" id="PF01853">
    <property type="entry name" value="MOZ_SAS"/>
    <property type="match status" value="1"/>
</dbReference>
<dbReference type="SUPFAM" id="SSF55729">
    <property type="entry name" value="Acyl-CoA N-acyltransferases (Nat)"/>
    <property type="match status" value="1"/>
</dbReference>
<evidence type="ECO:0000259" key="17">
    <source>
        <dbReference type="PROSITE" id="PS51329"/>
    </source>
</evidence>
<dbReference type="EC" id="2.3.1.48" evidence="4"/>
<dbReference type="Pfam" id="PF17772">
    <property type="entry name" value="zf-MYST"/>
    <property type="match status" value="1"/>
</dbReference>
<reference evidence="19" key="1">
    <citation type="submission" date="2023-11" db="EMBL/GenBank/DDBJ databases">
        <authorList>
            <person name="De Vega J J."/>
            <person name="De Vega J J."/>
        </authorList>
    </citation>
    <scope>NUCLEOTIDE SEQUENCE</scope>
</reference>
<dbReference type="GO" id="GO:0006355">
    <property type="term" value="P:regulation of DNA-templated transcription"/>
    <property type="evidence" value="ECO:0007669"/>
    <property type="project" value="InterPro"/>
</dbReference>
<dbReference type="GO" id="GO:0035267">
    <property type="term" value="C:NuA4 histone acetyltransferase complex"/>
    <property type="evidence" value="ECO:0007669"/>
    <property type="project" value="TreeGrafter"/>
</dbReference>
<comment type="similarity">
    <text evidence="3">Belongs to the MYST (SAS/MOZ) family.</text>
</comment>
<evidence type="ECO:0000256" key="8">
    <source>
        <dbReference type="ARBA" id="ARBA00022833"/>
    </source>
</evidence>
<comment type="similarity">
    <text evidence="2">Belongs to the TBCC family.</text>
</comment>
<dbReference type="Gene3D" id="2.160.20.70">
    <property type="match status" value="1"/>
</dbReference>
<evidence type="ECO:0000313" key="20">
    <source>
        <dbReference type="Proteomes" id="UP001295794"/>
    </source>
</evidence>
<evidence type="ECO:0000256" key="4">
    <source>
        <dbReference type="ARBA" id="ARBA00013184"/>
    </source>
</evidence>
<evidence type="ECO:0000256" key="6">
    <source>
        <dbReference type="ARBA" id="ARBA00022723"/>
    </source>
</evidence>
<dbReference type="InterPro" id="IPR050603">
    <property type="entry name" value="MYST_HAT"/>
</dbReference>
<evidence type="ECO:0000256" key="15">
    <source>
        <dbReference type="PIRSR" id="PIRSR602717-51"/>
    </source>
</evidence>
<dbReference type="Gene3D" id="1.10.10.10">
    <property type="entry name" value="Winged helix-like DNA-binding domain superfamily/Winged helix DNA-binding domain"/>
    <property type="match status" value="1"/>
</dbReference>
<dbReference type="InterPro" id="IPR016181">
    <property type="entry name" value="Acyl_CoA_acyltransferase"/>
</dbReference>
<evidence type="ECO:0000256" key="3">
    <source>
        <dbReference type="ARBA" id="ARBA00010107"/>
    </source>
</evidence>
<keyword evidence="8" id="KW-0862">Zinc</keyword>
<evidence type="ECO:0000256" key="7">
    <source>
        <dbReference type="ARBA" id="ARBA00022771"/>
    </source>
</evidence>
<keyword evidence="9" id="KW-0007">Acetylation</keyword>
<keyword evidence="10" id="KW-0805">Transcription regulation</keyword>
<evidence type="ECO:0000256" key="12">
    <source>
        <dbReference type="ARBA" id="ARBA00023242"/>
    </source>
</evidence>
<dbReference type="InterPro" id="IPR040706">
    <property type="entry name" value="Zf-MYST"/>
</dbReference>
<evidence type="ECO:0000256" key="10">
    <source>
        <dbReference type="ARBA" id="ARBA00023015"/>
    </source>
</evidence>
<feature type="compositionally biased region" description="Polar residues" evidence="16">
    <location>
        <begin position="62"/>
        <end position="76"/>
    </location>
</feature>
<dbReference type="Gene3D" id="3.40.630.30">
    <property type="match status" value="1"/>
</dbReference>
<gene>
    <name evidence="19" type="ORF">MYCIT1_LOCUS21257</name>
</gene>
<keyword evidence="12" id="KW-0539">Nucleus</keyword>
<feature type="region of interest" description="Disordered" evidence="16">
    <location>
        <begin position="979"/>
        <end position="1012"/>
    </location>
</feature>
<dbReference type="InterPro" id="IPR016197">
    <property type="entry name" value="Chromo-like_dom_sf"/>
</dbReference>
<dbReference type="Pfam" id="PF07986">
    <property type="entry name" value="TBCC"/>
    <property type="match status" value="1"/>
</dbReference>
<feature type="compositionally biased region" description="Polar residues" evidence="16">
    <location>
        <begin position="385"/>
        <end position="398"/>
    </location>
</feature>
<dbReference type="InterPro" id="IPR012945">
    <property type="entry name" value="Tubulin-bd_cofactor_C_dom"/>
</dbReference>
<dbReference type="PROSITE" id="PS51329">
    <property type="entry name" value="C_CAP_COFACTOR_C"/>
    <property type="match status" value="1"/>
</dbReference>
<keyword evidence="5" id="KW-0808">Transferase</keyword>
<feature type="domain" description="C-CAP/cofactor C-like" evidence="17">
    <location>
        <begin position="684"/>
        <end position="824"/>
    </location>
</feature>
<name>A0AAD2Q4T6_9AGAR</name>
<evidence type="ECO:0000256" key="11">
    <source>
        <dbReference type="ARBA" id="ARBA00023163"/>
    </source>
</evidence>
<dbReference type="InterPro" id="IPR031925">
    <property type="entry name" value="TBCC_N"/>
</dbReference>
<comment type="subunit">
    <text evidence="14">Supercomplex made of cofactors A to E. Cofactors A and D function by capturing and stabilizing tubulin in a quasi-native conformation. Cofactor E binds to the cofactor D-tubulin complex; interaction with cofactor C then causes the release of tubulin polypeptides that are committed to the native state.</text>
</comment>
<sequence length="1012" mass="112197">MPATHVVTLPAALPSGTVLKNGAEQHAQIMNRREGQVYVHYVDRDKRMDEWIDENLFVPATNDSASRRSNSGDSPSPDTPMDRVERTVVMSEEDYDLEHHKKITAQRNIDKVNYGDWQIRTWYFSPYPLAEHEDQELSALTNAVNGHANNTNVLTAARIPRHGTVRSHTRVLDLFAGGQTRSETPLLWVCQYCFKYMTDVALYEKHKCNLKHPPGRKVYARGAHTIWEVDGAVHKLYCQNLTLFGKLFIDTKTLFFDCDNFLFYMMTDAESSTKDNVIGFFSKEKASYDDYNLACIITLPPWQRKGYGMLMIEFSYELSRRAGKFGTPERPLSDLGLRSYLAYWVATLIRFFRRVLQVLPPNTKYVGPLRAMSREVDEEEGSPAIPNSGNSVTPSASTGFKRKRRPKGYGGEEPNFLEPSSYSEDADFVSRFRTFAITPKEDGSATMHVVLRCTLEDLAKATNLRIDDAAFALNEVGFLAMRLSYDDEDQLKQSLKAEATSDSEPTDKFVYISKEIVDRIAAERKVKPPCLQIHSFLSQSKDLIHTTTMSDAQWSFSQTFASQFQNARTELESRIASATAASVDDLSIDLAKFTKMLGEAVGSLPTYEQRQYESKIKELEKSLQLLRDSRPKSKFAFKRKAAVAGTPSHSSAVPVPSSSPAPVEAVSTTSSNSITSQSHKYITKSALASASQSSDLIVSELSWCIVNLLSESTGDGGFSAIHVQNLSDTILLLPLVSGSVLVHDLTRCIVVVGSHQFRMHSSSNVDVYLHTATPIIEHCTGIRFAPYPSSFAPDSVVHPLAVKALWTQPLATDTTDRIRDITTAMQAMLAADIQTPDITMPDMTATTTAVQPAMLAADATTTWELEQALEWAQVLALATQHRSRRCRNGGRQPGWHRYGRRGIRYCNWSNAPPATGGGAMVGKMEHALGTLVGSQSLKAKGLQKEQEAKAYKVQSSELNRAEALEQEALARRDRAVGFGAHPDHRHLGGQAPGAGVGDAFSGTNANNNGRYL</sequence>
<dbReference type="Gene3D" id="1.20.58.1250">
    <property type="entry name" value="Tubulin Binding Cofactor C, N-terminal domain"/>
    <property type="match status" value="1"/>
</dbReference>
<organism evidence="19 20">
    <name type="scientific">Mycena citricolor</name>
    <dbReference type="NCBI Taxonomy" id="2018698"/>
    <lineage>
        <taxon>Eukaryota</taxon>
        <taxon>Fungi</taxon>
        <taxon>Dikarya</taxon>
        <taxon>Basidiomycota</taxon>
        <taxon>Agaricomycotina</taxon>
        <taxon>Agaricomycetes</taxon>
        <taxon>Agaricomycetidae</taxon>
        <taxon>Agaricales</taxon>
        <taxon>Marasmiineae</taxon>
        <taxon>Mycenaceae</taxon>
        <taxon>Mycena</taxon>
    </lineage>
</organism>
<keyword evidence="13" id="KW-0012">Acyltransferase</keyword>
<evidence type="ECO:0000259" key="18">
    <source>
        <dbReference type="PROSITE" id="PS51726"/>
    </source>
</evidence>
<dbReference type="Gene3D" id="2.30.30.140">
    <property type="match status" value="1"/>
</dbReference>
<dbReference type="Gene3D" id="3.30.60.60">
    <property type="entry name" value="N-acetyl transferase-like"/>
    <property type="match status" value="1"/>
</dbReference>
<dbReference type="EMBL" id="CAVNYO010000401">
    <property type="protein sequence ID" value="CAK5274212.1"/>
    <property type="molecule type" value="Genomic_DNA"/>
</dbReference>
<evidence type="ECO:0000256" key="1">
    <source>
        <dbReference type="ARBA" id="ARBA00004123"/>
    </source>
</evidence>
<comment type="subcellular location">
    <subcellularLocation>
        <location evidence="1">Nucleus</location>
    </subcellularLocation>
</comment>
<evidence type="ECO:0000256" key="16">
    <source>
        <dbReference type="SAM" id="MobiDB-lite"/>
    </source>
</evidence>
<evidence type="ECO:0000256" key="14">
    <source>
        <dbReference type="ARBA" id="ARBA00026055"/>
    </source>
</evidence>
<dbReference type="InterPro" id="IPR038397">
    <property type="entry name" value="TBCC_N_sf"/>
</dbReference>
<dbReference type="InterPro" id="IPR016098">
    <property type="entry name" value="CAP/MinC_C"/>
</dbReference>
<dbReference type="SUPFAM" id="SSF54160">
    <property type="entry name" value="Chromo domain-like"/>
    <property type="match status" value="1"/>
</dbReference>
<evidence type="ECO:0000256" key="13">
    <source>
        <dbReference type="ARBA" id="ARBA00023315"/>
    </source>
</evidence>
<comment type="caution">
    <text evidence="19">The sequence shown here is derived from an EMBL/GenBank/DDBJ whole genome shotgun (WGS) entry which is preliminary data.</text>
</comment>
<evidence type="ECO:0000313" key="19">
    <source>
        <dbReference type="EMBL" id="CAK5274212.1"/>
    </source>
</evidence>
<dbReference type="Proteomes" id="UP001295794">
    <property type="component" value="Unassembled WGS sequence"/>
</dbReference>
<dbReference type="PROSITE" id="PS51726">
    <property type="entry name" value="MYST_HAT"/>
    <property type="match status" value="1"/>
</dbReference>
<dbReference type="Pfam" id="PF16752">
    <property type="entry name" value="TBCC_N"/>
    <property type="match status" value="1"/>
</dbReference>
<proteinExistence type="inferred from homology"/>
<accession>A0AAD2Q4T6</accession>
<keyword evidence="6" id="KW-0479">Metal-binding</keyword>
<dbReference type="PANTHER" id="PTHR10615">
    <property type="entry name" value="HISTONE ACETYLTRANSFERASE"/>
    <property type="match status" value="1"/>
</dbReference>
<dbReference type="InterPro" id="IPR025995">
    <property type="entry name" value="Tudor-knot"/>
</dbReference>
<feature type="region of interest" description="Disordered" evidence="16">
    <location>
        <begin position="62"/>
        <end position="84"/>
    </location>
</feature>
<dbReference type="GO" id="GO:0008270">
    <property type="term" value="F:zinc ion binding"/>
    <property type="evidence" value="ECO:0007669"/>
    <property type="project" value="UniProtKB-KW"/>
</dbReference>
<dbReference type="InterPro" id="IPR017901">
    <property type="entry name" value="C-CAP_CF_C-like"/>
</dbReference>
<feature type="region of interest" description="Disordered" evidence="16">
    <location>
        <begin position="378"/>
        <end position="418"/>
    </location>
</feature>
<dbReference type="GO" id="GO:0015631">
    <property type="term" value="F:tubulin binding"/>
    <property type="evidence" value="ECO:0007669"/>
    <property type="project" value="InterPro"/>
</dbReference>
<dbReference type="Pfam" id="PF11717">
    <property type="entry name" value="Tudor-knot"/>
    <property type="match status" value="1"/>
</dbReference>
<dbReference type="GO" id="GO:0046972">
    <property type="term" value="F:histone H4K16 acetyltransferase activity"/>
    <property type="evidence" value="ECO:0007669"/>
    <property type="project" value="TreeGrafter"/>
</dbReference>
<keyword evidence="20" id="KW-1185">Reference proteome</keyword>
<dbReference type="InterPro" id="IPR036388">
    <property type="entry name" value="WH-like_DNA-bd_sf"/>
</dbReference>
<protein>
    <recommendedName>
        <fullName evidence="4">histone acetyltransferase</fullName>
        <ecNumber evidence="4">2.3.1.48</ecNumber>
    </recommendedName>
</protein>
<evidence type="ECO:0000256" key="2">
    <source>
        <dbReference type="ARBA" id="ARBA00008848"/>
    </source>
</evidence>
<feature type="region of interest" description="Disordered" evidence="16">
    <location>
        <begin position="647"/>
        <end position="670"/>
    </location>
</feature>
<dbReference type="InterPro" id="IPR002717">
    <property type="entry name" value="HAT_MYST-type"/>
</dbReference>
<dbReference type="AlphaFoldDB" id="A0AAD2Q4T6"/>
<keyword evidence="11" id="KW-0804">Transcription</keyword>
<feature type="domain" description="MYST-type HAT" evidence="18">
    <location>
        <begin position="104"/>
        <end position="535"/>
    </location>
</feature>
<feature type="active site" description="Proton donor/acceptor" evidence="15">
    <location>
        <position position="329"/>
    </location>
</feature>